<dbReference type="EMBL" id="LAZR01000363">
    <property type="protein sequence ID" value="KKN72401.1"/>
    <property type="molecule type" value="Genomic_DNA"/>
</dbReference>
<protein>
    <submittedName>
        <fullName evidence="1">Uncharacterized protein</fullName>
    </submittedName>
</protein>
<evidence type="ECO:0000313" key="1">
    <source>
        <dbReference type="EMBL" id="KKN72401.1"/>
    </source>
</evidence>
<dbReference type="AlphaFoldDB" id="A0A0F9VFQ8"/>
<gene>
    <name evidence="1" type="ORF">LCGC14_0411140</name>
</gene>
<comment type="caution">
    <text evidence="1">The sequence shown here is derived from an EMBL/GenBank/DDBJ whole genome shotgun (WGS) entry which is preliminary data.</text>
</comment>
<organism evidence="1">
    <name type="scientific">marine sediment metagenome</name>
    <dbReference type="NCBI Taxonomy" id="412755"/>
    <lineage>
        <taxon>unclassified sequences</taxon>
        <taxon>metagenomes</taxon>
        <taxon>ecological metagenomes</taxon>
    </lineage>
</organism>
<name>A0A0F9VFQ8_9ZZZZ</name>
<accession>A0A0F9VFQ8</accession>
<proteinExistence type="predicted"/>
<sequence length="84" mass="9826">MPDHYYEEDKSSKNAVPYKENKYSKYMVESALDKVTEAQEYMDDPKMVKYMKAYLVHKKTKLTEAEGKFAAVEKVGNKMKKMGM</sequence>
<reference evidence="1" key="1">
    <citation type="journal article" date="2015" name="Nature">
        <title>Complex archaea that bridge the gap between prokaryotes and eukaryotes.</title>
        <authorList>
            <person name="Spang A."/>
            <person name="Saw J.H."/>
            <person name="Jorgensen S.L."/>
            <person name="Zaremba-Niedzwiedzka K."/>
            <person name="Martijn J."/>
            <person name="Lind A.E."/>
            <person name="van Eijk R."/>
            <person name="Schleper C."/>
            <person name="Guy L."/>
            <person name="Ettema T.J."/>
        </authorList>
    </citation>
    <scope>NUCLEOTIDE SEQUENCE</scope>
</reference>